<evidence type="ECO:0000313" key="1">
    <source>
        <dbReference type="EMBL" id="MBP2323649.1"/>
    </source>
</evidence>
<dbReference type="RefSeq" id="WP_209640366.1">
    <property type="nucleotide sequence ID" value="NZ_JAGINW010000001.1"/>
</dbReference>
<accession>A0ABS4TI12</accession>
<dbReference type="Proteomes" id="UP001519332">
    <property type="component" value="Unassembled WGS sequence"/>
</dbReference>
<sequence>MTLAEVVLQGLADEAKATAPRLFAICGVRHDKICDGDTFIAWGIEFDDPPGAVLWYCDGTTFGSDSASQALRSHQIGADARLIWLGHGSADLS</sequence>
<keyword evidence="2" id="KW-1185">Reference proteome</keyword>
<proteinExistence type="predicted"/>
<comment type="caution">
    <text evidence="1">The sequence shown here is derived from an EMBL/GenBank/DDBJ whole genome shotgun (WGS) entry which is preliminary data.</text>
</comment>
<dbReference type="EMBL" id="JAGINW010000001">
    <property type="protein sequence ID" value="MBP2323649.1"/>
    <property type="molecule type" value="Genomic_DNA"/>
</dbReference>
<gene>
    <name evidence="1" type="ORF">JOF56_004034</name>
</gene>
<name>A0ABS4TI12_9PSEU</name>
<evidence type="ECO:0000313" key="2">
    <source>
        <dbReference type="Proteomes" id="UP001519332"/>
    </source>
</evidence>
<organism evidence="1 2">
    <name type="scientific">Kibdelosporangium banguiense</name>
    <dbReference type="NCBI Taxonomy" id="1365924"/>
    <lineage>
        <taxon>Bacteria</taxon>
        <taxon>Bacillati</taxon>
        <taxon>Actinomycetota</taxon>
        <taxon>Actinomycetes</taxon>
        <taxon>Pseudonocardiales</taxon>
        <taxon>Pseudonocardiaceae</taxon>
        <taxon>Kibdelosporangium</taxon>
    </lineage>
</organism>
<reference evidence="1 2" key="1">
    <citation type="submission" date="2021-03" db="EMBL/GenBank/DDBJ databases">
        <title>Sequencing the genomes of 1000 actinobacteria strains.</title>
        <authorList>
            <person name="Klenk H.-P."/>
        </authorList>
    </citation>
    <scope>NUCLEOTIDE SEQUENCE [LARGE SCALE GENOMIC DNA]</scope>
    <source>
        <strain evidence="1 2">DSM 46670</strain>
    </source>
</reference>
<evidence type="ECO:0008006" key="3">
    <source>
        <dbReference type="Google" id="ProtNLM"/>
    </source>
</evidence>
<protein>
    <recommendedName>
        <fullName evidence="3">MBL fold metallo-hydrolase</fullName>
    </recommendedName>
</protein>